<proteinExistence type="predicted"/>
<organism evidence="2 3">
    <name type="scientific">Paratrimastix pyriformis</name>
    <dbReference type="NCBI Taxonomy" id="342808"/>
    <lineage>
        <taxon>Eukaryota</taxon>
        <taxon>Metamonada</taxon>
        <taxon>Preaxostyla</taxon>
        <taxon>Paratrimastigidae</taxon>
        <taxon>Paratrimastix</taxon>
    </lineage>
</organism>
<dbReference type="Gene3D" id="3.80.10.10">
    <property type="entry name" value="Ribonuclease Inhibitor"/>
    <property type="match status" value="2"/>
</dbReference>
<dbReference type="EMBL" id="JAPMOS010000046">
    <property type="protein sequence ID" value="KAJ4457477.1"/>
    <property type="molecule type" value="Genomic_DNA"/>
</dbReference>
<evidence type="ECO:0000313" key="2">
    <source>
        <dbReference type="EMBL" id="KAJ4457477.1"/>
    </source>
</evidence>
<evidence type="ECO:0000256" key="1">
    <source>
        <dbReference type="SAM" id="MobiDB-lite"/>
    </source>
</evidence>
<reference evidence="2" key="1">
    <citation type="journal article" date="2022" name="bioRxiv">
        <title>Genomics of Preaxostyla Flagellates Illuminates Evolutionary Transitions and the Path Towards Mitochondrial Loss.</title>
        <authorList>
            <person name="Novak L.V.F."/>
            <person name="Treitli S.C."/>
            <person name="Pyrih J."/>
            <person name="Halakuc P."/>
            <person name="Pipaliya S.V."/>
            <person name="Vacek V."/>
            <person name="Brzon O."/>
            <person name="Soukal P."/>
            <person name="Eme L."/>
            <person name="Dacks J.B."/>
            <person name="Karnkowska A."/>
            <person name="Elias M."/>
            <person name="Hampl V."/>
        </authorList>
    </citation>
    <scope>NUCLEOTIDE SEQUENCE</scope>
    <source>
        <strain evidence="2">RCP-MX</strain>
    </source>
</reference>
<name>A0ABQ8UGG9_9EUKA</name>
<feature type="region of interest" description="Disordered" evidence="1">
    <location>
        <begin position="1"/>
        <end position="43"/>
    </location>
</feature>
<comment type="caution">
    <text evidence="2">The sequence shown here is derived from an EMBL/GenBank/DDBJ whole genome shotgun (WGS) entry which is preliminary data.</text>
</comment>
<accession>A0ABQ8UGG9</accession>
<evidence type="ECO:0000313" key="3">
    <source>
        <dbReference type="Proteomes" id="UP001141327"/>
    </source>
</evidence>
<dbReference type="InterPro" id="IPR032675">
    <property type="entry name" value="LRR_dom_sf"/>
</dbReference>
<feature type="compositionally biased region" description="Low complexity" evidence="1">
    <location>
        <begin position="28"/>
        <end position="43"/>
    </location>
</feature>
<gene>
    <name evidence="2" type="ORF">PAPYR_7073</name>
</gene>
<dbReference type="Proteomes" id="UP001141327">
    <property type="component" value="Unassembled WGS sequence"/>
</dbReference>
<protein>
    <submittedName>
        <fullName evidence="2">Uncharacterized protein</fullName>
    </submittedName>
</protein>
<dbReference type="SUPFAM" id="SSF52047">
    <property type="entry name" value="RNI-like"/>
    <property type="match status" value="1"/>
</dbReference>
<sequence length="797" mass="86212">MADAVPKSAAQETADAESGLRTDGNGMQQQQQQQQQHSPSPDDLPLGLLPRELLLALVDAAPFPLLAYCQLIGLTHGIRMAIRGAPRVLSFQCPVPLDEPYLPNSQDEFCIAPCLQADALAAIVGPCKGLVRLTLPPHNRRHPSVLWLDLLGHEELTAWAEEAFGGHSQLAHLVIPGAGTFWPAIWWILSHLPGLEEFHFLNARPLRTRVLRALATFCPKLRVHFTQHSSVWDYEPDFTALTPLSGTLKELFIPDLYLLQGKLTSLVARLSSLERVEVKGGDMRFLRPCAQHLTHLTTSDQLCVLDLDRAGLCRLESLTSESGGIFFAPVMTACRDTLRSLSLFTREDIAPGQGLLAALGGLTHLTRLKLTLRHPGGTLSAVLAALPPGLLENQLEYLSLELSGDIDEGTTYQLRSRSLHELDLCYSLPGSCTLTLACPFLEKLALPLVNDSSLYALVMDCPHLRSLNNLQGQENLDHSTPMPELVEVFGYDDSLDPAWLSLLVAWSPSRLRLLSHMTVSQAMLSQLFAGCPSLTTLRSIDLHLTATTGPPVFVLRLPEQFEVLEGSVTVEGAQGSAELRVEAPGLQALHLNTNSQVQQLTLACPALVALVVSGPIPFALTEGTAPPLRSLRLECHSSVAPPPLETPSSTAASLLAVDQAWEPSAVRLCIILADPGGLARGGCRPGADLSHLTLKYGVELRSLVLDCPQLEELSVPFDSHLKRFELVGKGKGSEGGEGGQASRLFSGCIAGVADEADEADEADVKDVKDVKDVTGPPWKASLEKRFPNAYLTSGWLS</sequence>
<keyword evidence="3" id="KW-1185">Reference proteome</keyword>